<dbReference type="InterPro" id="IPR036514">
    <property type="entry name" value="SGNH_hydro_sf"/>
</dbReference>
<keyword evidence="4" id="KW-0325">Glycoprotein</keyword>
<dbReference type="EMBL" id="LNRQ01000006">
    <property type="protein sequence ID" value="KZM90900.1"/>
    <property type="molecule type" value="Genomic_DNA"/>
</dbReference>
<organism evidence="6">
    <name type="scientific">Daucus carota subsp. sativus</name>
    <name type="common">Carrot</name>
    <dbReference type="NCBI Taxonomy" id="79200"/>
    <lineage>
        <taxon>Eukaryota</taxon>
        <taxon>Viridiplantae</taxon>
        <taxon>Streptophyta</taxon>
        <taxon>Embryophyta</taxon>
        <taxon>Tracheophyta</taxon>
        <taxon>Spermatophyta</taxon>
        <taxon>Magnoliopsida</taxon>
        <taxon>eudicotyledons</taxon>
        <taxon>Gunneridae</taxon>
        <taxon>Pentapetalae</taxon>
        <taxon>asterids</taxon>
        <taxon>campanulids</taxon>
        <taxon>Apiales</taxon>
        <taxon>Apiaceae</taxon>
        <taxon>Apioideae</taxon>
        <taxon>Scandiceae</taxon>
        <taxon>Daucinae</taxon>
        <taxon>Daucus</taxon>
        <taxon>Daucus sect. Daucus</taxon>
    </lineage>
</organism>
<dbReference type="SUPFAM" id="SSF52266">
    <property type="entry name" value="SGNH hydrolase"/>
    <property type="match status" value="1"/>
</dbReference>
<reference evidence="6" key="1">
    <citation type="journal article" date="2016" name="Nat. Genet.">
        <title>A high-quality carrot genome assembly provides new insights into carotenoid accumulation and asterid genome evolution.</title>
        <authorList>
            <person name="Iorizzo M."/>
            <person name="Ellison S."/>
            <person name="Senalik D."/>
            <person name="Zeng P."/>
            <person name="Satapoomin P."/>
            <person name="Huang J."/>
            <person name="Bowman M."/>
            <person name="Iovene M."/>
            <person name="Sanseverino W."/>
            <person name="Cavagnaro P."/>
            <person name="Yildiz M."/>
            <person name="Macko-Podgorni A."/>
            <person name="Moranska E."/>
            <person name="Grzebelus E."/>
            <person name="Grzebelus D."/>
            <person name="Ashrafi H."/>
            <person name="Zheng Z."/>
            <person name="Cheng S."/>
            <person name="Spooner D."/>
            <person name="Van Deynze A."/>
            <person name="Simon P."/>
        </authorList>
    </citation>
    <scope>NUCLEOTIDE SEQUENCE [LARGE SCALE GENOMIC DNA]</scope>
    <source>
        <tissue evidence="6">Leaf</tissue>
    </source>
</reference>
<sequence>MWFLRILFAFILVVRVKGVVKNSQDCNIPAIYNFGDSNSDTGGSSAAFSPAGPPTGETYFGIPTGRASDGRLIIDFIAESLGLPFLSAYLNSIKANFEYGANFATGGATIRRLNESWFQHGVSPFSLDVQVEQFDQFKTRTTYFYTQAKNESDKSNLPNPDDFSKALYIIDIGQNDLGACFRSLTNPQCIATFPDIIQDFATAVQKLYDKGARAFWIHNTGPFGCLPISTTNHPNPEPGYFDEIGCRKDQNDVAIEFNKQLKDKIIQLRTELSDAALTHVDMYAAKHQLISNAKNQGFEDALSYCCGYHKNGVDIWCGNTGTVNGTVVSADSCPDPSKVISWDAVHYTDAANYWIANHIIDGSFSDPPGAATDSQDCKIPAIYNFGDSNSDTGGISAAFYPAGPPTGETYFGIPTGRGSDGRLIIDFIAETLGLPYLSAYLNSIKANFEHGANFATGGATIRRVNESWFLNGVSPFSLDVQVEQFHQFKRRTTYFYNQAKNKSDRSNLPSPDDFSKALYTIDIGQNDLGVCFRSLTNQQCVATFPDIMKDFATAVQQLYDYGARAFWIHNTGPFGCMPIATTNHPNPKPGFFDELGCRKDQSDVAIEFNKQLKDRIIQLRTQLPHAALTYVDMYAAKHRLISDAKNQGFVDALSYCCGYHKNGVDIWCGNKAIINGTEIKADSCKNPSKVISWDAVHYTEAANHWIANHIINGSFSDPPVAISQACTKSITM</sequence>
<gene>
    <name evidence="6" type="ORF">DCAR_021735</name>
</gene>
<dbReference type="STRING" id="79200.A0A161ZVH8"/>
<protein>
    <submittedName>
        <fullName evidence="6">Uncharacterized protein</fullName>
    </submittedName>
</protein>
<evidence type="ECO:0000256" key="3">
    <source>
        <dbReference type="ARBA" id="ARBA00022801"/>
    </source>
</evidence>
<dbReference type="CDD" id="cd01837">
    <property type="entry name" value="SGNH_plant_lipase_like"/>
    <property type="match status" value="2"/>
</dbReference>
<dbReference type="InterPro" id="IPR035669">
    <property type="entry name" value="SGNH_plant_lipase-like"/>
</dbReference>
<accession>A0A161ZVH8</accession>
<feature type="signal peptide" evidence="5">
    <location>
        <begin position="1"/>
        <end position="18"/>
    </location>
</feature>
<name>A0A161ZVH8_DAUCS</name>
<keyword evidence="2 5" id="KW-0732">Signal</keyword>
<comment type="similarity">
    <text evidence="1">Belongs to the 'GDSL' lipolytic enzyme family.</text>
</comment>
<comment type="caution">
    <text evidence="6">The sequence shown here is derived from an EMBL/GenBank/DDBJ whole genome shotgun (WGS) entry which is preliminary data.</text>
</comment>
<evidence type="ECO:0000256" key="4">
    <source>
        <dbReference type="ARBA" id="ARBA00023180"/>
    </source>
</evidence>
<dbReference type="InterPro" id="IPR001087">
    <property type="entry name" value="GDSL"/>
</dbReference>
<evidence type="ECO:0000313" key="6">
    <source>
        <dbReference type="EMBL" id="KZM90900.1"/>
    </source>
</evidence>
<evidence type="ECO:0000256" key="5">
    <source>
        <dbReference type="SAM" id="SignalP"/>
    </source>
</evidence>
<feature type="chain" id="PRO_5007830670" evidence="5">
    <location>
        <begin position="19"/>
        <end position="732"/>
    </location>
</feature>
<dbReference type="Gramene" id="KZM90900">
    <property type="protein sequence ID" value="KZM90900"/>
    <property type="gene ID" value="DCAR_021735"/>
</dbReference>
<dbReference type="PANTHER" id="PTHR22835:SF669">
    <property type="entry name" value="ALPHA-L-FUCOSIDASE"/>
    <property type="match status" value="1"/>
</dbReference>
<dbReference type="Gene3D" id="3.40.50.1110">
    <property type="entry name" value="SGNH hydrolase"/>
    <property type="match status" value="2"/>
</dbReference>
<dbReference type="AlphaFoldDB" id="A0A161ZVH8"/>
<keyword evidence="3" id="KW-0378">Hydrolase</keyword>
<dbReference type="GO" id="GO:0016788">
    <property type="term" value="F:hydrolase activity, acting on ester bonds"/>
    <property type="evidence" value="ECO:0007669"/>
    <property type="project" value="InterPro"/>
</dbReference>
<dbReference type="PANTHER" id="PTHR22835">
    <property type="entry name" value="ZINC FINGER FYVE DOMAIN CONTAINING PROTEIN"/>
    <property type="match status" value="1"/>
</dbReference>
<evidence type="ECO:0000256" key="2">
    <source>
        <dbReference type="ARBA" id="ARBA00022729"/>
    </source>
</evidence>
<dbReference type="OMA" id="SWDAVHY"/>
<dbReference type="Pfam" id="PF00657">
    <property type="entry name" value="Lipase_GDSL"/>
    <property type="match status" value="2"/>
</dbReference>
<evidence type="ECO:0000256" key="1">
    <source>
        <dbReference type="ARBA" id="ARBA00008668"/>
    </source>
</evidence>
<proteinExistence type="inferred from homology"/>